<comment type="caution">
    <text evidence="3">The sequence shown here is derived from an EMBL/GenBank/DDBJ whole genome shotgun (WGS) entry which is preliminary data.</text>
</comment>
<accession>A0A2H5Y8P4</accession>
<evidence type="ECO:0000313" key="4">
    <source>
        <dbReference type="Proteomes" id="UP000236642"/>
    </source>
</evidence>
<organism evidence="3 4">
    <name type="scientific">Candidatus Thermoflexus japonica</name>
    <dbReference type="NCBI Taxonomy" id="2035417"/>
    <lineage>
        <taxon>Bacteria</taxon>
        <taxon>Bacillati</taxon>
        <taxon>Chloroflexota</taxon>
        <taxon>Thermoflexia</taxon>
        <taxon>Thermoflexales</taxon>
        <taxon>Thermoflexaceae</taxon>
        <taxon>Thermoflexus</taxon>
    </lineage>
</organism>
<evidence type="ECO:0000256" key="1">
    <source>
        <dbReference type="SAM" id="MobiDB-lite"/>
    </source>
</evidence>
<dbReference type="NCBIfam" id="TIGR02605">
    <property type="entry name" value="CxxC_CxxC_SSSS"/>
    <property type="match status" value="1"/>
</dbReference>
<name>A0A2H5Y8P4_9CHLR</name>
<protein>
    <recommendedName>
        <fullName evidence="2">Putative regulatory protein FmdB zinc ribbon domain-containing protein</fullName>
    </recommendedName>
</protein>
<dbReference type="SMART" id="SM00834">
    <property type="entry name" value="CxxC_CXXC_SSSS"/>
    <property type="match status" value="1"/>
</dbReference>
<dbReference type="Pfam" id="PF09723">
    <property type="entry name" value="Zn_ribbon_8"/>
    <property type="match status" value="1"/>
</dbReference>
<dbReference type="SUPFAM" id="SSF63393">
    <property type="entry name" value="RNA polymerase subunits"/>
    <property type="match status" value="1"/>
</dbReference>
<dbReference type="EMBL" id="BEHY01000068">
    <property type="protein sequence ID" value="GBD09802.1"/>
    <property type="molecule type" value="Genomic_DNA"/>
</dbReference>
<gene>
    <name evidence="3" type="ORF">HRbin22_02063</name>
</gene>
<dbReference type="Gene3D" id="2.20.28.30">
    <property type="entry name" value="RNA polymerase ii, chain L"/>
    <property type="match status" value="1"/>
</dbReference>
<feature type="region of interest" description="Disordered" evidence="1">
    <location>
        <begin position="44"/>
        <end position="65"/>
    </location>
</feature>
<dbReference type="AlphaFoldDB" id="A0A2H5Y8P4"/>
<feature type="domain" description="Putative regulatory protein FmdB zinc ribbon" evidence="2">
    <location>
        <begin position="1"/>
        <end position="43"/>
    </location>
</feature>
<sequence length="65" mass="7347">MPLYEYRCRACGAEFERLVRWNTPVEEIECPRCGRREAEKRLSRFATAGTGGREPRGSPSCGPVT</sequence>
<dbReference type="InterPro" id="IPR029040">
    <property type="entry name" value="RPABC4/Spt4"/>
</dbReference>
<dbReference type="InterPro" id="IPR013429">
    <property type="entry name" value="Regulatory_FmdB_Zinc_ribbon"/>
</dbReference>
<reference evidence="4" key="1">
    <citation type="submission" date="2017-09" db="EMBL/GenBank/DDBJ databases">
        <title>Metaegenomics of thermophilic ammonia-oxidizing enrichment culture.</title>
        <authorList>
            <person name="Kato S."/>
            <person name="Suzuki K."/>
        </authorList>
    </citation>
    <scope>NUCLEOTIDE SEQUENCE [LARGE SCALE GENOMIC DNA]</scope>
</reference>
<dbReference type="PANTHER" id="PTHR34404">
    <property type="entry name" value="REGULATORY PROTEIN, FMDB FAMILY"/>
    <property type="match status" value="1"/>
</dbReference>
<dbReference type="PANTHER" id="PTHR34404:SF3">
    <property type="entry name" value="REGULATORY PROTEIN, FMDB FAMILY"/>
    <property type="match status" value="1"/>
</dbReference>
<evidence type="ECO:0000313" key="3">
    <source>
        <dbReference type="EMBL" id="GBD09802.1"/>
    </source>
</evidence>
<dbReference type="Proteomes" id="UP000236642">
    <property type="component" value="Unassembled WGS sequence"/>
</dbReference>
<evidence type="ECO:0000259" key="2">
    <source>
        <dbReference type="SMART" id="SM00834"/>
    </source>
</evidence>
<proteinExistence type="predicted"/>